<dbReference type="InterPro" id="IPR036322">
    <property type="entry name" value="WD40_repeat_dom_sf"/>
</dbReference>
<dbReference type="AlphaFoldDB" id="A0AAW2S8J7"/>
<protein>
    <submittedName>
        <fullName evidence="4">E3 ubiquitin-protein ligase LIN</fullName>
    </submittedName>
</protein>
<evidence type="ECO:0000313" key="4">
    <source>
        <dbReference type="EMBL" id="KAL0388798.1"/>
    </source>
</evidence>
<reference evidence="4" key="1">
    <citation type="submission" date="2020-06" db="EMBL/GenBank/DDBJ databases">
        <authorList>
            <person name="Li T."/>
            <person name="Hu X."/>
            <person name="Zhang T."/>
            <person name="Song X."/>
            <person name="Zhang H."/>
            <person name="Dai N."/>
            <person name="Sheng W."/>
            <person name="Hou X."/>
            <person name="Wei L."/>
        </authorList>
    </citation>
    <scope>NUCLEOTIDE SEQUENCE</scope>
    <source>
        <strain evidence="4">G02</strain>
        <tissue evidence="4">Leaf</tissue>
    </source>
</reference>
<dbReference type="InterPro" id="IPR056512">
    <property type="entry name" value="LIN_N"/>
</dbReference>
<evidence type="ECO:0000256" key="1">
    <source>
        <dbReference type="PROSITE-ProRule" id="PRU00221"/>
    </source>
</evidence>
<proteinExistence type="predicted"/>
<dbReference type="PANTHER" id="PTHR47446:SF2">
    <property type="entry name" value="RING-TYPE E3 UBIQUITIN TRANSFERASE"/>
    <property type="match status" value="1"/>
</dbReference>
<dbReference type="Pfam" id="PF00400">
    <property type="entry name" value="WD40"/>
    <property type="match status" value="1"/>
</dbReference>
<gene>
    <name evidence="4" type="ORF">Sradi_2761600</name>
</gene>
<feature type="repeat" description="WD" evidence="1">
    <location>
        <begin position="457"/>
        <end position="490"/>
    </location>
</feature>
<sequence>MNAILEDFEAQKALKLKCTSKLKIQSQEFFEFSEHSVMSNLYWGIENTESAAQSKCTEDRAMRLESSEKMLQVPASLDENGVTLGIPNSFLVCCSYFYLCIVELLRKNEWQASMHFLQAVSVSPRLVCTELAPGIFQRLFALFIRDKVGKSFGSGRVNAVDDEGMVDDVMRWMARRYKPWLMYYQIMSKGDVFQGIRGDGVSLGDEKPQCPVNRAQRSRSIDSQSSCEHRTGSRTYQNLENTHPPTRQKDITSDVEEESRTTTKSKTLAYSEKSCSRETRGSSNVKCLRDILTESEPDTPISLHSDNSSSVEEDFPQPKPKRMISLQRQTEVDEKKVMECISRSFSTSFCDTDVSALGLRKMDRYAPVDDDDYIDEFALQRVAARVNIDLLTPPAASLMIIERISCVHSQILEAGTKCNGAVTALIYYKGQLHSGYADGSIKVWDIKGQKAILVQEMKEHKKAVTCFALYEPGNCLLSGSADKTIKMWQMLQRNLECIEVIPTKESIRSIDSWGELIFATTQNHKLKVIDASRKTKDIFKNKRVKCIRVAQGKVYAGCMDSSIQDWRRSSKPQISIAPEKGASILAMEVVEDFIYLNCSTSMSSLQIWLRGTQHKVGRLSAGSKITSLLSANDMILCGTEKGVIKGWIPL</sequence>
<dbReference type="PROSITE" id="PS50294">
    <property type="entry name" value="WD_REPEATS_REGION"/>
    <property type="match status" value="1"/>
</dbReference>
<feature type="region of interest" description="Disordered" evidence="2">
    <location>
        <begin position="204"/>
        <end position="275"/>
    </location>
</feature>
<feature type="compositionally biased region" description="Polar residues" evidence="2">
    <location>
        <begin position="233"/>
        <end position="245"/>
    </location>
</feature>
<dbReference type="EMBL" id="JACGWJ010000011">
    <property type="protein sequence ID" value="KAL0388798.1"/>
    <property type="molecule type" value="Genomic_DNA"/>
</dbReference>
<dbReference type="Gene3D" id="2.130.10.10">
    <property type="entry name" value="YVTN repeat-like/Quinoprotein amine dehydrogenase"/>
    <property type="match status" value="1"/>
</dbReference>
<dbReference type="SUPFAM" id="SSF50978">
    <property type="entry name" value="WD40 repeat-like"/>
    <property type="match status" value="1"/>
</dbReference>
<dbReference type="SMART" id="SM00320">
    <property type="entry name" value="WD40"/>
    <property type="match status" value="3"/>
</dbReference>
<organism evidence="4">
    <name type="scientific">Sesamum radiatum</name>
    <name type="common">Black benniseed</name>
    <dbReference type="NCBI Taxonomy" id="300843"/>
    <lineage>
        <taxon>Eukaryota</taxon>
        <taxon>Viridiplantae</taxon>
        <taxon>Streptophyta</taxon>
        <taxon>Embryophyta</taxon>
        <taxon>Tracheophyta</taxon>
        <taxon>Spermatophyta</taxon>
        <taxon>Magnoliopsida</taxon>
        <taxon>eudicotyledons</taxon>
        <taxon>Gunneridae</taxon>
        <taxon>Pentapetalae</taxon>
        <taxon>asterids</taxon>
        <taxon>lamiids</taxon>
        <taxon>Lamiales</taxon>
        <taxon>Pedaliaceae</taxon>
        <taxon>Sesamum</taxon>
    </lineage>
</organism>
<reference evidence="4" key="2">
    <citation type="journal article" date="2024" name="Plant">
        <title>Genomic evolution and insights into agronomic trait innovations of Sesamum species.</title>
        <authorList>
            <person name="Miao H."/>
            <person name="Wang L."/>
            <person name="Qu L."/>
            <person name="Liu H."/>
            <person name="Sun Y."/>
            <person name="Le M."/>
            <person name="Wang Q."/>
            <person name="Wei S."/>
            <person name="Zheng Y."/>
            <person name="Lin W."/>
            <person name="Duan Y."/>
            <person name="Cao H."/>
            <person name="Xiong S."/>
            <person name="Wang X."/>
            <person name="Wei L."/>
            <person name="Li C."/>
            <person name="Ma Q."/>
            <person name="Ju M."/>
            <person name="Zhao R."/>
            <person name="Li G."/>
            <person name="Mu C."/>
            <person name="Tian Q."/>
            <person name="Mei H."/>
            <person name="Zhang T."/>
            <person name="Gao T."/>
            <person name="Zhang H."/>
        </authorList>
    </citation>
    <scope>NUCLEOTIDE SEQUENCE</scope>
    <source>
        <strain evidence="4">G02</strain>
    </source>
</reference>
<dbReference type="PANTHER" id="PTHR47446">
    <property type="entry name" value="RING-TYPE E3 UBIQUITIN TRANSFERASE"/>
    <property type="match status" value="1"/>
</dbReference>
<accession>A0AAW2S8J7</accession>
<keyword evidence="1" id="KW-0853">WD repeat</keyword>
<evidence type="ECO:0000259" key="3">
    <source>
        <dbReference type="Pfam" id="PF23568"/>
    </source>
</evidence>
<dbReference type="Pfam" id="PF23568">
    <property type="entry name" value="ARM_LIN"/>
    <property type="match status" value="1"/>
</dbReference>
<dbReference type="InterPro" id="IPR015943">
    <property type="entry name" value="WD40/YVTN_repeat-like_dom_sf"/>
</dbReference>
<comment type="caution">
    <text evidence="4">The sequence shown here is derived from an EMBL/GenBank/DDBJ whole genome shotgun (WGS) entry which is preliminary data.</text>
</comment>
<feature type="domain" description="Putative E3 ubiquitin-protein ligase LIN N-terminal" evidence="3">
    <location>
        <begin position="4"/>
        <end position="140"/>
    </location>
</feature>
<dbReference type="PROSITE" id="PS50082">
    <property type="entry name" value="WD_REPEATS_2"/>
    <property type="match status" value="2"/>
</dbReference>
<name>A0AAW2S8J7_SESRA</name>
<dbReference type="InterPro" id="IPR052858">
    <property type="entry name" value="E3_ubiquitin-ligase_LIN"/>
</dbReference>
<feature type="repeat" description="WD" evidence="1">
    <location>
        <begin position="432"/>
        <end position="454"/>
    </location>
</feature>
<evidence type="ECO:0000256" key="2">
    <source>
        <dbReference type="SAM" id="MobiDB-lite"/>
    </source>
</evidence>
<dbReference type="InterPro" id="IPR001680">
    <property type="entry name" value="WD40_rpt"/>
</dbReference>
<feature type="region of interest" description="Disordered" evidence="2">
    <location>
        <begin position="296"/>
        <end position="318"/>
    </location>
</feature>